<dbReference type="InterPro" id="IPR037465">
    <property type="entry name" value="YlxR"/>
</dbReference>
<evidence type="ECO:0000256" key="1">
    <source>
        <dbReference type="SAM" id="MobiDB-lite"/>
    </source>
</evidence>
<evidence type="ECO:0000259" key="2">
    <source>
        <dbReference type="Pfam" id="PF04296"/>
    </source>
</evidence>
<dbReference type="RefSeq" id="WP_339588731.1">
    <property type="nucleotide sequence ID" value="NZ_JBBHJZ010000004.1"/>
</dbReference>
<dbReference type="Proteomes" id="UP001361239">
    <property type="component" value="Unassembled WGS sequence"/>
</dbReference>
<evidence type="ECO:0000313" key="3">
    <source>
        <dbReference type="EMBL" id="MEJ5978794.1"/>
    </source>
</evidence>
<dbReference type="Pfam" id="PF04296">
    <property type="entry name" value="YlxR"/>
    <property type="match status" value="1"/>
</dbReference>
<feature type="region of interest" description="Disordered" evidence="1">
    <location>
        <begin position="218"/>
        <end position="255"/>
    </location>
</feature>
<keyword evidence="4" id="KW-1185">Reference proteome</keyword>
<dbReference type="Gene3D" id="3.30.1230.10">
    <property type="entry name" value="YlxR-like"/>
    <property type="match status" value="1"/>
</dbReference>
<dbReference type="PANTHER" id="PTHR34215:SF1">
    <property type="entry name" value="YLXR DOMAIN-CONTAINING PROTEIN"/>
    <property type="match status" value="1"/>
</dbReference>
<reference evidence="3 4" key="1">
    <citation type="submission" date="2024-03" db="EMBL/GenBank/DDBJ databases">
        <authorList>
            <person name="Jo J.-H."/>
        </authorList>
    </citation>
    <scope>NUCLEOTIDE SEQUENCE [LARGE SCALE GENOMIC DNA]</scope>
    <source>
        <strain evidence="3 4">PS1R-30</strain>
    </source>
</reference>
<protein>
    <submittedName>
        <fullName evidence="3">DUF448 domain-containing protein</fullName>
    </submittedName>
</protein>
<gene>
    <name evidence="3" type="ORF">WG901_19225</name>
</gene>
<dbReference type="SUPFAM" id="SSF64376">
    <property type="entry name" value="YlxR-like"/>
    <property type="match status" value="1"/>
</dbReference>
<dbReference type="InterPro" id="IPR029064">
    <property type="entry name" value="Ribosomal_eL30-like_sf"/>
</dbReference>
<feature type="compositionally biased region" description="Low complexity" evidence="1">
    <location>
        <begin position="218"/>
        <end position="229"/>
    </location>
</feature>
<feature type="domain" description="YlxR" evidence="2">
    <location>
        <begin position="20"/>
        <end position="99"/>
    </location>
</feature>
<organism evidence="3 4">
    <name type="scientific">Novosphingobium anseongense</name>
    <dbReference type="NCBI Taxonomy" id="3133436"/>
    <lineage>
        <taxon>Bacteria</taxon>
        <taxon>Pseudomonadati</taxon>
        <taxon>Pseudomonadota</taxon>
        <taxon>Alphaproteobacteria</taxon>
        <taxon>Sphingomonadales</taxon>
        <taxon>Sphingomonadaceae</taxon>
        <taxon>Novosphingobium</taxon>
    </lineage>
</organism>
<comment type="caution">
    <text evidence="3">The sequence shown here is derived from an EMBL/GenBank/DDBJ whole genome shotgun (WGS) entry which is preliminary data.</text>
</comment>
<dbReference type="InterPro" id="IPR035931">
    <property type="entry name" value="YlxR-like_sf"/>
</dbReference>
<sequence>MRNPRNERLGSDRSAAEPERKCILSGEHAARDALIRLAISPDGLVLPDALARAPGRGAWIGVSRADLEIAIAKGKLKGALARAFKGAALTIPDDLAERIEIALTRTFTDRLGLEMRAGKLLVGSDRIAENARQGKVAWLAHAADAAEDGSRKLDQAWRVGEDAEGSGLRGDTLPLDRAALSVALGRDNVVHLALADKAAAARLSEPLQRLLRYLGSAGAPDEGGAAAEATDTDEGKDSADTAAPLAMTTNLDRRA</sequence>
<proteinExistence type="predicted"/>
<dbReference type="SUPFAM" id="SSF55315">
    <property type="entry name" value="L30e-like"/>
    <property type="match status" value="1"/>
</dbReference>
<dbReference type="InterPro" id="IPR007393">
    <property type="entry name" value="YlxR_dom"/>
</dbReference>
<evidence type="ECO:0000313" key="4">
    <source>
        <dbReference type="Proteomes" id="UP001361239"/>
    </source>
</evidence>
<dbReference type="PANTHER" id="PTHR34215">
    <property type="entry name" value="BLL0784 PROTEIN"/>
    <property type="match status" value="1"/>
</dbReference>
<dbReference type="EMBL" id="JBBHJZ010000004">
    <property type="protein sequence ID" value="MEJ5978794.1"/>
    <property type="molecule type" value="Genomic_DNA"/>
</dbReference>
<name>A0ABU8S0D4_9SPHN</name>
<accession>A0ABU8S0D4</accession>
<dbReference type="Gene3D" id="3.30.1330.30">
    <property type="match status" value="1"/>
</dbReference>